<dbReference type="SUPFAM" id="SSF51182">
    <property type="entry name" value="RmlC-like cupins"/>
    <property type="match status" value="1"/>
</dbReference>
<dbReference type="GO" id="GO:0016779">
    <property type="term" value="F:nucleotidyltransferase activity"/>
    <property type="evidence" value="ECO:0007669"/>
    <property type="project" value="InterPro"/>
</dbReference>
<sequence>MYEDLCLAIHNFKGQSIKPKNNMKIEKNASKEEIFKQIKDWLDFNEYQVAAEDRERPWGGFFVIDESQIAKFRSQFFASVDFSEDQLKQKLSPKILLVGPEKRLSWQYHHRRAEIWKLVGGEGGIVTSPTDEEGELKSLVLGEVVELAKGERHRLIGMDNWGVVAEIWMHTDPANPSNEDDIVRVQDDFQRK</sequence>
<dbReference type="EMBL" id="BMWX01000004">
    <property type="protein sequence ID" value="GGZ30619.1"/>
    <property type="molecule type" value="Genomic_DNA"/>
</dbReference>
<dbReference type="GO" id="GO:0005976">
    <property type="term" value="P:polysaccharide metabolic process"/>
    <property type="evidence" value="ECO:0007669"/>
    <property type="project" value="InterPro"/>
</dbReference>
<gene>
    <name evidence="2" type="ORF">GCM10007049_24330</name>
</gene>
<evidence type="ECO:0000313" key="3">
    <source>
        <dbReference type="Proteomes" id="UP000619457"/>
    </source>
</evidence>
<reference evidence="2" key="1">
    <citation type="journal article" date="2014" name="Int. J. Syst. Evol. Microbiol.">
        <title>Complete genome sequence of Corynebacterium casei LMG S-19264T (=DSM 44701T), isolated from a smear-ripened cheese.</title>
        <authorList>
            <consortium name="US DOE Joint Genome Institute (JGI-PGF)"/>
            <person name="Walter F."/>
            <person name="Albersmeier A."/>
            <person name="Kalinowski J."/>
            <person name="Ruckert C."/>
        </authorList>
    </citation>
    <scope>NUCLEOTIDE SEQUENCE</scope>
    <source>
        <strain evidence="2">KCTC 12368</strain>
    </source>
</reference>
<organism evidence="2 3">
    <name type="scientific">Echinicola pacifica</name>
    <dbReference type="NCBI Taxonomy" id="346377"/>
    <lineage>
        <taxon>Bacteria</taxon>
        <taxon>Pseudomonadati</taxon>
        <taxon>Bacteroidota</taxon>
        <taxon>Cytophagia</taxon>
        <taxon>Cytophagales</taxon>
        <taxon>Cyclobacteriaceae</taxon>
        <taxon>Echinicola</taxon>
    </lineage>
</organism>
<dbReference type="AlphaFoldDB" id="A0A918Q3N4"/>
<protein>
    <recommendedName>
        <fullName evidence="1">Mannose-6-phosphate isomerase type II C-terminal domain-containing protein</fullName>
    </recommendedName>
</protein>
<evidence type="ECO:0000313" key="2">
    <source>
        <dbReference type="EMBL" id="GGZ30619.1"/>
    </source>
</evidence>
<accession>A0A918Q3N4</accession>
<feature type="domain" description="Mannose-6-phosphate isomerase type II C-terminal" evidence="1">
    <location>
        <begin position="91"/>
        <end position="187"/>
    </location>
</feature>
<evidence type="ECO:0000259" key="1">
    <source>
        <dbReference type="Pfam" id="PF01050"/>
    </source>
</evidence>
<dbReference type="Pfam" id="PF01050">
    <property type="entry name" value="MannoseP_isomer"/>
    <property type="match status" value="1"/>
</dbReference>
<comment type="caution">
    <text evidence="2">The sequence shown here is derived from an EMBL/GenBank/DDBJ whole genome shotgun (WGS) entry which is preliminary data.</text>
</comment>
<reference evidence="2" key="2">
    <citation type="submission" date="2020-09" db="EMBL/GenBank/DDBJ databases">
        <authorList>
            <person name="Sun Q."/>
            <person name="Kim S."/>
        </authorList>
    </citation>
    <scope>NUCLEOTIDE SEQUENCE</scope>
    <source>
        <strain evidence="2">KCTC 12368</strain>
    </source>
</reference>
<keyword evidence="3" id="KW-1185">Reference proteome</keyword>
<name>A0A918Q3N4_9BACT</name>
<dbReference type="InterPro" id="IPR001538">
    <property type="entry name" value="Man6P_isomerase-2_C"/>
</dbReference>
<dbReference type="Proteomes" id="UP000619457">
    <property type="component" value="Unassembled WGS sequence"/>
</dbReference>
<dbReference type="InterPro" id="IPR011051">
    <property type="entry name" value="RmlC_Cupin_sf"/>
</dbReference>
<proteinExistence type="predicted"/>